<evidence type="ECO:0000313" key="1">
    <source>
        <dbReference type="EMBL" id="PFZ31307.1"/>
    </source>
</evidence>
<comment type="caution">
    <text evidence="1">The sequence shown here is derived from an EMBL/GenBank/DDBJ whole genome shotgun (WGS) entry which is preliminary data.</text>
</comment>
<dbReference type="AlphaFoldDB" id="A0A2B5J3X0"/>
<protein>
    <submittedName>
        <fullName evidence="1">Uncharacterized protein</fullName>
    </submittedName>
</protein>
<sequence>MASINGIEIKTYTIKRGHEGEPLQQAVVYIDGNKAGYISDGDWGGPMVLEFSNYDLTVIKQRLFAYAKHENFISSMSGDIEMLFALLLGYVNLEKVYKKISKKNKDFILLVVGLRENYLKGWSIKNELAYWKLENYDQNKLNNFINKIKKSEGCSEVIMFQKQEDFHISTHDFIRI</sequence>
<dbReference type="EMBL" id="NVGE01000013">
    <property type="protein sequence ID" value="PFZ31307.1"/>
    <property type="molecule type" value="Genomic_DNA"/>
</dbReference>
<gene>
    <name evidence="1" type="ORF">COL66_12885</name>
</gene>
<organism evidence="1 2">
    <name type="scientific">Bacillus wiedmannii</name>
    <dbReference type="NCBI Taxonomy" id="1890302"/>
    <lineage>
        <taxon>Bacteria</taxon>
        <taxon>Bacillati</taxon>
        <taxon>Bacillota</taxon>
        <taxon>Bacilli</taxon>
        <taxon>Bacillales</taxon>
        <taxon>Bacillaceae</taxon>
        <taxon>Bacillus</taxon>
        <taxon>Bacillus cereus group</taxon>
    </lineage>
</organism>
<proteinExistence type="predicted"/>
<dbReference type="Proteomes" id="UP000223311">
    <property type="component" value="Unassembled WGS sequence"/>
</dbReference>
<accession>A0A2B5J3X0</accession>
<dbReference type="RefSeq" id="WP_098069408.1">
    <property type="nucleotide sequence ID" value="NZ_NUAC01000016.1"/>
</dbReference>
<name>A0A2B5J3X0_9BACI</name>
<reference evidence="1 2" key="1">
    <citation type="submission" date="2017-09" db="EMBL/GenBank/DDBJ databases">
        <title>Large-scale bioinformatics analysis of Bacillus genomes uncovers conserved roles of natural products in bacterial physiology.</title>
        <authorList>
            <consortium name="Agbiome Team Llc"/>
            <person name="Bleich R.M."/>
            <person name="Grubbs K.J."/>
            <person name="Santa Maria K.C."/>
            <person name="Allen S.E."/>
            <person name="Farag S."/>
            <person name="Shank E.A."/>
            <person name="Bowers A."/>
        </authorList>
    </citation>
    <scope>NUCLEOTIDE SEQUENCE [LARGE SCALE GENOMIC DNA]</scope>
    <source>
        <strain evidence="1 2">AFS080080</strain>
    </source>
</reference>
<evidence type="ECO:0000313" key="2">
    <source>
        <dbReference type="Proteomes" id="UP000223311"/>
    </source>
</evidence>